<evidence type="ECO:0000313" key="1">
    <source>
        <dbReference type="EMBL" id="DAE12280.1"/>
    </source>
</evidence>
<accession>A0A8S5PZY0</accession>
<name>A0A8S5PZY0_9CAUD</name>
<sequence length="53" mass="6367">MRLLSDYQTTMVYDCQTTFEKWLSTFIFPTGILQSFLRCKLYNVITHVYYICA</sequence>
<proteinExistence type="predicted"/>
<protein>
    <submittedName>
        <fullName evidence="1">Uncharacterized protein</fullName>
    </submittedName>
</protein>
<reference evidence="1" key="1">
    <citation type="journal article" date="2021" name="Proc. Natl. Acad. Sci. U.S.A.">
        <title>A Catalog of Tens of Thousands of Viruses from Human Metagenomes Reveals Hidden Associations with Chronic Diseases.</title>
        <authorList>
            <person name="Tisza M.J."/>
            <person name="Buck C.B."/>
        </authorList>
    </citation>
    <scope>NUCLEOTIDE SEQUENCE</scope>
    <source>
        <strain evidence="1">CtMgg26</strain>
    </source>
</reference>
<organism evidence="1">
    <name type="scientific">Siphoviridae sp. ctMgg26</name>
    <dbReference type="NCBI Taxonomy" id="2825462"/>
    <lineage>
        <taxon>Viruses</taxon>
        <taxon>Duplodnaviria</taxon>
        <taxon>Heunggongvirae</taxon>
        <taxon>Uroviricota</taxon>
        <taxon>Caudoviricetes</taxon>
    </lineage>
</organism>
<dbReference type="EMBL" id="BK015546">
    <property type="protein sequence ID" value="DAE12280.1"/>
    <property type="molecule type" value="Genomic_DNA"/>
</dbReference>